<feature type="region of interest" description="Disordered" evidence="7">
    <location>
        <begin position="306"/>
        <end position="337"/>
    </location>
</feature>
<dbReference type="Proteomes" id="UP000799437">
    <property type="component" value="Unassembled WGS sequence"/>
</dbReference>
<dbReference type="Pfam" id="PF07998">
    <property type="entry name" value="Peptidase_M54"/>
    <property type="match status" value="1"/>
</dbReference>
<name>A0A6A6WI48_9PEZI</name>
<dbReference type="AlphaFoldDB" id="A0A6A6WI48"/>
<dbReference type="PANTHER" id="PTHR15910">
    <property type="entry name" value="ARCHAEMETZINCIN"/>
    <property type="match status" value="1"/>
</dbReference>
<keyword evidence="2" id="KW-0645">Protease</keyword>
<dbReference type="PANTHER" id="PTHR15910:SF1">
    <property type="entry name" value="ARCHAEMETZINCIN-2"/>
    <property type="match status" value="1"/>
</dbReference>
<keyword evidence="3" id="KW-0479">Metal-binding</keyword>
<sequence length="459" mass="51566">MPSVASRISEFTSTTSHKDSQRVTAASSGPVQARERAVPDPNTFPGPLVLPYDDLADDPKWPPQPFKAWRDGRWRNPVTPERRTIYLAAPPTTAKALQHVYDWAKPNLDSGENGKKIYADSAAWPGPGWTSRLQTEVFISYIAAFYHPLPVKILHKRLKFVPWENDQPKTKRQRTSRKEQQNEIAIATDSELIQIRNRPCPDDLFPRQLNLCDLLDVAIEVLPADAYALLMLTDHDIFENEADDFCCGRAFGGSRVAVVSTARYLTELDAMQDIDHVHSWPASHCAKYVNRYCDLYSDIDENDKKRKEDAKKLTKGRKNGKAKGKSKGTVLYESSQHGSASPMRAAISVYNENSDRNLLMARVARTACHELGHCFGIDHCVYYACSMQGTSSAAEDARQPPYLCPVDLEKVLHATGGEELSRYDELLKVFLRQKRGDEGYEPNFFRSLVVSGGRVTSST</sequence>
<evidence type="ECO:0000256" key="4">
    <source>
        <dbReference type="ARBA" id="ARBA00022801"/>
    </source>
</evidence>
<comment type="cofactor">
    <cofactor evidence="1">
        <name>Zn(2+)</name>
        <dbReference type="ChEBI" id="CHEBI:29105"/>
    </cofactor>
</comment>
<evidence type="ECO:0000313" key="8">
    <source>
        <dbReference type="EMBL" id="KAF2762483.1"/>
    </source>
</evidence>
<dbReference type="GO" id="GO:0008237">
    <property type="term" value="F:metallopeptidase activity"/>
    <property type="evidence" value="ECO:0007669"/>
    <property type="project" value="UniProtKB-KW"/>
</dbReference>
<dbReference type="EMBL" id="ML996565">
    <property type="protein sequence ID" value="KAF2762483.1"/>
    <property type="molecule type" value="Genomic_DNA"/>
</dbReference>
<protein>
    <recommendedName>
        <fullName evidence="10">Zincin</fullName>
    </recommendedName>
</protein>
<evidence type="ECO:0000256" key="7">
    <source>
        <dbReference type="SAM" id="MobiDB-lite"/>
    </source>
</evidence>
<dbReference type="GO" id="GO:0006508">
    <property type="term" value="P:proteolysis"/>
    <property type="evidence" value="ECO:0007669"/>
    <property type="project" value="UniProtKB-KW"/>
</dbReference>
<evidence type="ECO:0000256" key="6">
    <source>
        <dbReference type="ARBA" id="ARBA00023049"/>
    </source>
</evidence>
<evidence type="ECO:0000313" key="9">
    <source>
        <dbReference type="Proteomes" id="UP000799437"/>
    </source>
</evidence>
<dbReference type="GO" id="GO:0046872">
    <property type="term" value="F:metal ion binding"/>
    <property type="evidence" value="ECO:0007669"/>
    <property type="project" value="UniProtKB-KW"/>
</dbReference>
<dbReference type="SUPFAM" id="SSF55486">
    <property type="entry name" value="Metalloproteases ('zincins'), catalytic domain"/>
    <property type="match status" value="1"/>
</dbReference>
<dbReference type="GeneID" id="54489993"/>
<proteinExistence type="predicted"/>
<dbReference type="OrthoDB" id="2365600at2759"/>
<dbReference type="InterPro" id="IPR012962">
    <property type="entry name" value="Pept_M54_archaemetzincn"/>
</dbReference>
<feature type="compositionally biased region" description="Basic residues" evidence="7">
    <location>
        <begin position="313"/>
        <end position="326"/>
    </location>
</feature>
<organism evidence="8 9">
    <name type="scientific">Pseudovirgaria hyperparasitica</name>
    <dbReference type="NCBI Taxonomy" id="470096"/>
    <lineage>
        <taxon>Eukaryota</taxon>
        <taxon>Fungi</taxon>
        <taxon>Dikarya</taxon>
        <taxon>Ascomycota</taxon>
        <taxon>Pezizomycotina</taxon>
        <taxon>Dothideomycetes</taxon>
        <taxon>Dothideomycetes incertae sedis</taxon>
        <taxon>Acrospermales</taxon>
        <taxon>Acrospermaceae</taxon>
        <taxon>Pseudovirgaria</taxon>
    </lineage>
</organism>
<dbReference type="InterPro" id="IPR024079">
    <property type="entry name" value="MetalloPept_cat_dom_sf"/>
</dbReference>
<keyword evidence="4" id="KW-0378">Hydrolase</keyword>
<evidence type="ECO:0000256" key="3">
    <source>
        <dbReference type="ARBA" id="ARBA00022723"/>
    </source>
</evidence>
<dbReference type="CDD" id="cd11375">
    <property type="entry name" value="Peptidase_M54"/>
    <property type="match status" value="1"/>
</dbReference>
<keyword evidence="5" id="KW-0862">Zinc</keyword>
<keyword evidence="9" id="KW-1185">Reference proteome</keyword>
<evidence type="ECO:0000256" key="1">
    <source>
        <dbReference type="ARBA" id="ARBA00001947"/>
    </source>
</evidence>
<keyword evidence="6" id="KW-0482">Metalloprotease</keyword>
<reference evidence="8" key="1">
    <citation type="journal article" date="2020" name="Stud. Mycol.">
        <title>101 Dothideomycetes genomes: a test case for predicting lifestyles and emergence of pathogens.</title>
        <authorList>
            <person name="Haridas S."/>
            <person name="Albert R."/>
            <person name="Binder M."/>
            <person name="Bloem J."/>
            <person name="Labutti K."/>
            <person name="Salamov A."/>
            <person name="Andreopoulos B."/>
            <person name="Baker S."/>
            <person name="Barry K."/>
            <person name="Bills G."/>
            <person name="Bluhm B."/>
            <person name="Cannon C."/>
            <person name="Castanera R."/>
            <person name="Culley D."/>
            <person name="Daum C."/>
            <person name="Ezra D."/>
            <person name="Gonzalez J."/>
            <person name="Henrissat B."/>
            <person name="Kuo A."/>
            <person name="Liang C."/>
            <person name="Lipzen A."/>
            <person name="Lutzoni F."/>
            <person name="Magnuson J."/>
            <person name="Mondo S."/>
            <person name="Nolan M."/>
            <person name="Ohm R."/>
            <person name="Pangilinan J."/>
            <person name="Park H.-J."/>
            <person name="Ramirez L."/>
            <person name="Alfaro M."/>
            <person name="Sun H."/>
            <person name="Tritt A."/>
            <person name="Yoshinaga Y."/>
            <person name="Zwiers L.-H."/>
            <person name="Turgeon B."/>
            <person name="Goodwin S."/>
            <person name="Spatafora J."/>
            <person name="Crous P."/>
            <person name="Grigoriev I."/>
        </authorList>
    </citation>
    <scope>NUCLEOTIDE SEQUENCE</scope>
    <source>
        <strain evidence="8">CBS 121739</strain>
    </source>
</reference>
<feature type="region of interest" description="Disordered" evidence="7">
    <location>
        <begin position="1"/>
        <end position="45"/>
    </location>
</feature>
<evidence type="ECO:0008006" key="10">
    <source>
        <dbReference type="Google" id="ProtNLM"/>
    </source>
</evidence>
<accession>A0A6A6WI48</accession>
<evidence type="ECO:0000256" key="2">
    <source>
        <dbReference type="ARBA" id="ARBA00022670"/>
    </source>
</evidence>
<gene>
    <name evidence="8" type="ORF">EJ05DRAFT_529902</name>
</gene>
<evidence type="ECO:0000256" key="5">
    <source>
        <dbReference type="ARBA" id="ARBA00022833"/>
    </source>
</evidence>
<dbReference type="Gene3D" id="3.40.390.10">
    <property type="entry name" value="Collagenase (Catalytic Domain)"/>
    <property type="match status" value="1"/>
</dbReference>
<dbReference type="RefSeq" id="XP_033604934.1">
    <property type="nucleotide sequence ID" value="XM_033748939.1"/>
</dbReference>